<dbReference type="EnsemblMetazoa" id="SMAR008848-RA">
    <property type="protein sequence ID" value="SMAR008848-PA"/>
    <property type="gene ID" value="SMAR008848"/>
</dbReference>
<accession>T1J5E8</accession>
<keyword evidence="4" id="KW-1185">Reference proteome</keyword>
<dbReference type="InterPro" id="IPR007111">
    <property type="entry name" value="NACHT_NTPase"/>
</dbReference>
<dbReference type="InterPro" id="IPR027417">
    <property type="entry name" value="P-loop_NTPase"/>
</dbReference>
<dbReference type="PANTHER" id="PTHR46844">
    <property type="entry name" value="SLR5058 PROTEIN"/>
    <property type="match status" value="1"/>
</dbReference>
<evidence type="ECO:0000256" key="1">
    <source>
        <dbReference type="SAM" id="MobiDB-lite"/>
    </source>
</evidence>
<reference evidence="3" key="2">
    <citation type="submission" date="2015-02" db="UniProtKB">
        <authorList>
            <consortium name="EnsemblMetazoa"/>
        </authorList>
    </citation>
    <scope>IDENTIFICATION</scope>
</reference>
<dbReference type="Proteomes" id="UP000014500">
    <property type="component" value="Unassembled WGS sequence"/>
</dbReference>
<feature type="domain" description="NACHT" evidence="2">
    <location>
        <begin position="148"/>
        <end position="266"/>
    </location>
</feature>
<dbReference type="Pfam" id="PF05729">
    <property type="entry name" value="NACHT"/>
    <property type="match status" value="1"/>
</dbReference>
<dbReference type="PANTHER" id="PTHR46844:SF1">
    <property type="entry name" value="SLR5058 PROTEIN"/>
    <property type="match status" value="1"/>
</dbReference>
<dbReference type="STRING" id="126957.T1J5E8"/>
<proteinExistence type="predicted"/>
<protein>
    <recommendedName>
        <fullName evidence="2">NACHT domain-containing protein</fullName>
    </recommendedName>
</protein>
<evidence type="ECO:0000313" key="3">
    <source>
        <dbReference type="EnsemblMetazoa" id="SMAR008848-PA"/>
    </source>
</evidence>
<dbReference type="EMBL" id="JH431859">
    <property type="status" value="NOT_ANNOTATED_CDS"/>
    <property type="molecule type" value="Genomic_DNA"/>
</dbReference>
<reference evidence="4" key="1">
    <citation type="submission" date="2011-05" db="EMBL/GenBank/DDBJ databases">
        <authorList>
            <person name="Richards S.R."/>
            <person name="Qu J."/>
            <person name="Jiang H."/>
            <person name="Jhangiani S.N."/>
            <person name="Agravi P."/>
            <person name="Goodspeed R."/>
            <person name="Gross S."/>
            <person name="Mandapat C."/>
            <person name="Jackson L."/>
            <person name="Mathew T."/>
            <person name="Pu L."/>
            <person name="Thornton R."/>
            <person name="Saada N."/>
            <person name="Wilczek-Boney K.B."/>
            <person name="Lee S."/>
            <person name="Kovar C."/>
            <person name="Wu Y."/>
            <person name="Scherer S.E."/>
            <person name="Worley K.C."/>
            <person name="Muzny D.M."/>
            <person name="Gibbs R."/>
        </authorList>
    </citation>
    <scope>NUCLEOTIDE SEQUENCE</scope>
    <source>
        <strain evidence="4">Brora</strain>
    </source>
</reference>
<dbReference type="Gene3D" id="3.40.50.300">
    <property type="entry name" value="P-loop containing nucleotide triphosphate hydrolases"/>
    <property type="match status" value="1"/>
</dbReference>
<evidence type="ECO:0000313" key="4">
    <source>
        <dbReference type="Proteomes" id="UP000014500"/>
    </source>
</evidence>
<dbReference type="PROSITE" id="PS50837">
    <property type="entry name" value="NACHT"/>
    <property type="match status" value="1"/>
</dbReference>
<dbReference type="AlphaFoldDB" id="T1J5E8"/>
<dbReference type="PhylomeDB" id="T1J5E8"/>
<evidence type="ECO:0000259" key="2">
    <source>
        <dbReference type="PROSITE" id="PS50837"/>
    </source>
</evidence>
<name>T1J5E8_STRMM</name>
<dbReference type="SUPFAM" id="SSF52540">
    <property type="entry name" value="P-loop containing nucleoside triphosphate hydrolases"/>
    <property type="match status" value="1"/>
</dbReference>
<organism evidence="3 4">
    <name type="scientific">Strigamia maritima</name>
    <name type="common">European centipede</name>
    <name type="synonym">Geophilus maritimus</name>
    <dbReference type="NCBI Taxonomy" id="126957"/>
    <lineage>
        <taxon>Eukaryota</taxon>
        <taxon>Metazoa</taxon>
        <taxon>Ecdysozoa</taxon>
        <taxon>Arthropoda</taxon>
        <taxon>Myriapoda</taxon>
        <taxon>Chilopoda</taxon>
        <taxon>Pleurostigmophora</taxon>
        <taxon>Geophilomorpha</taxon>
        <taxon>Linotaeniidae</taxon>
        <taxon>Strigamia</taxon>
    </lineage>
</organism>
<feature type="region of interest" description="Disordered" evidence="1">
    <location>
        <begin position="45"/>
        <end position="64"/>
    </location>
</feature>
<sequence>METNMKETEDGNNYNHENSEAVGTTINYISIGTVQHLSTAATLEPLNHTSSGTTNTNHQNDKTQACEPQNKNFFKRVVNRLFTKDTTHDLRQKLQSFYVESTLPCVAWLDNGHDLIMGNYYTDLQLHTSNTTIPVENIFAKVDNKKPQRILIEGQPGYGKTTLATKIVNDWANSRKYIKHFKLAFLIPLRELQRRSINDVITAIANYSGYSDTSSIKDIMEANMSNTLLIIDGLDELSTLERMPILKLLYKQTHATVTVIVTCRTGLFALEHDEQNLLFGGISKKKMFYDVRIQVLGIRSEDREKFLFKFIPQKSANDVVNQIERLTKHVDAMFRSPLFLILLAFMGSKKKTDLTTLSTKTQLFKQLFNFIIKSSFKSNTPLLDSNFDLFQVDLPMNDLQMAIRDFGNSSLDHILENNLQFECNPLTMQVYQMGFLIIHKEMSSFQSTCHYEAFHLSILEFADAYSIWINFKEGKSLQCIQPLYLKLEKTSLIPIFLAGLLQDEVYELFQQLLPLAHIFSSAEDILWALLAE</sequence>
<dbReference type="HOGENOM" id="CLU_512257_0_0_1"/>
<feature type="compositionally biased region" description="Low complexity" evidence="1">
    <location>
        <begin position="47"/>
        <end position="58"/>
    </location>
</feature>